<dbReference type="PANTHER" id="PTHR15836:SF4">
    <property type="entry name" value="PERIPHILIN-1"/>
    <property type="match status" value="1"/>
</dbReference>
<dbReference type="InterPro" id="IPR057603">
    <property type="entry name" value="Periphilin-1_C"/>
</dbReference>
<dbReference type="Pfam" id="PF25234">
    <property type="entry name" value="Periphilin_C"/>
    <property type="match status" value="1"/>
</dbReference>
<protein>
    <recommendedName>
        <fullName evidence="2">Periphilin-1 C-terminal domain-containing protein</fullName>
    </recommendedName>
</protein>
<gene>
    <name evidence="3" type="ORF">LSH36_178g04026</name>
</gene>
<proteinExistence type="predicted"/>
<feature type="domain" description="Periphilin-1 C-terminal" evidence="2">
    <location>
        <begin position="126"/>
        <end position="195"/>
    </location>
</feature>
<keyword evidence="4" id="KW-1185">Reference proteome</keyword>
<feature type="compositionally biased region" description="Basic and acidic residues" evidence="1">
    <location>
        <begin position="54"/>
        <end position="68"/>
    </location>
</feature>
<dbReference type="AlphaFoldDB" id="A0AAD9N5Q6"/>
<feature type="compositionally biased region" description="Polar residues" evidence="1">
    <location>
        <begin position="95"/>
        <end position="110"/>
    </location>
</feature>
<feature type="compositionally biased region" description="Basic and acidic residues" evidence="1">
    <location>
        <begin position="19"/>
        <end position="34"/>
    </location>
</feature>
<sequence length="200" mass="22685">MFTEIRHDLYEEVSRVERITGSKEQRKIPVDHSEQMAGDYGQPPLERGGVITAERVRGPRDNGTHLVERGQPTSGGRLMPNHERSPMFDDHESAGSGQSIHKNSGPQSFNGGIMKEVEKGALGLPQDKMALIREKKDEIERSYRQDCETFAAVTKMLISKDTWLEDKLQASLKENLKDIGQRCIHELREFIEALKSESQR</sequence>
<dbReference type="CDD" id="cd22896">
    <property type="entry name" value="periphilin-like"/>
    <property type="match status" value="1"/>
</dbReference>
<reference evidence="3" key="1">
    <citation type="journal article" date="2023" name="Mol. Biol. Evol.">
        <title>Third-Generation Sequencing Reveals the Adaptive Role of the Epigenome in Three Deep-Sea Polychaetes.</title>
        <authorList>
            <person name="Perez M."/>
            <person name="Aroh O."/>
            <person name="Sun Y."/>
            <person name="Lan Y."/>
            <person name="Juniper S.K."/>
            <person name="Young C.R."/>
            <person name="Angers B."/>
            <person name="Qian P.Y."/>
        </authorList>
    </citation>
    <scope>NUCLEOTIDE SEQUENCE</scope>
    <source>
        <strain evidence="3">P08H-3</strain>
    </source>
</reference>
<name>A0AAD9N5Q6_9ANNE</name>
<evidence type="ECO:0000256" key="1">
    <source>
        <dbReference type="SAM" id="MobiDB-lite"/>
    </source>
</evidence>
<dbReference type="Proteomes" id="UP001208570">
    <property type="component" value="Unassembled WGS sequence"/>
</dbReference>
<dbReference type="GO" id="GO:0097355">
    <property type="term" value="P:protein localization to heterochromatin"/>
    <property type="evidence" value="ECO:0007669"/>
    <property type="project" value="TreeGrafter"/>
</dbReference>
<comment type="caution">
    <text evidence="3">The sequence shown here is derived from an EMBL/GenBank/DDBJ whole genome shotgun (WGS) entry which is preliminary data.</text>
</comment>
<dbReference type="GO" id="GO:0045892">
    <property type="term" value="P:negative regulation of DNA-templated transcription"/>
    <property type="evidence" value="ECO:0007669"/>
    <property type="project" value="InterPro"/>
</dbReference>
<feature type="region of interest" description="Disordered" evidence="1">
    <location>
        <begin position="19"/>
        <end position="112"/>
    </location>
</feature>
<dbReference type="PANTHER" id="PTHR15836">
    <property type="entry name" value="PERIPHILIN 1"/>
    <property type="match status" value="1"/>
</dbReference>
<organism evidence="3 4">
    <name type="scientific">Paralvinella palmiformis</name>
    <dbReference type="NCBI Taxonomy" id="53620"/>
    <lineage>
        <taxon>Eukaryota</taxon>
        <taxon>Metazoa</taxon>
        <taxon>Spiralia</taxon>
        <taxon>Lophotrochozoa</taxon>
        <taxon>Annelida</taxon>
        <taxon>Polychaeta</taxon>
        <taxon>Sedentaria</taxon>
        <taxon>Canalipalpata</taxon>
        <taxon>Terebellida</taxon>
        <taxon>Terebelliformia</taxon>
        <taxon>Alvinellidae</taxon>
        <taxon>Paralvinella</taxon>
    </lineage>
</organism>
<dbReference type="InterPro" id="IPR028851">
    <property type="entry name" value="Pphln1"/>
</dbReference>
<feature type="compositionally biased region" description="Basic and acidic residues" evidence="1">
    <location>
        <begin position="80"/>
        <end position="93"/>
    </location>
</feature>
<dbReference type="GO" id="GO:0045814">
    <property type="term" value="P:negative regulation of gene expression, epigenetic"/>
    <property type="evidence" value="ECO:0007669"/>
    <property type="project" value="TreeGrafter"/>
</dbReference>
<dbReference type="GO" id="GO:0005654">
    <property type="term" value="C:nucleoplasm"/>
    <property type="evidence" value="ECO:0007669"/>
    <property type="project" value="TreeGrafter"/>
</dbReference>
<accession>A0AAD9N5Q6</accession>
<evidence type="ECO:0000313" key="4">
    <source>
        <dbReference type="Proteomes" id="UP001208570"/>
    </source>
</evidence>
<dbReference type="EMBL" id="JAODUP010000178">
    <property type="protein sequence ID" value="KAK2158047.1"/>
    <property type="molecule type" value="Genomic_DNA"/>
</dbReference>
<evidence type="ECO:0000313" key="3">
    <source>
        <dbReference type="EMBL" id="KAK2158047.1"/>
    </source>
</evidence>
<evidence type="ECO:0000259" key="2">
    <source>
        <dbReference type="Pfam" id="PF25234"/>
    </source>
</evidence>